<comment type="caution">
    <text evidence="1">The sequence shown here is derived from an EMBL/GenBank/DDBJ whole genome shotgun (WGS) entry which is preliminary data.</text>
</comment>
<protein>
    <submittedName>
        <fullName evidence="1">Uncharacterized protein</fullName>
    </submittedName>
</protein>
<name>A0A0D8HJV2_9ACTN</name>
<dbReference type="RefSeq" id="WP_052604683.1">
    <property type="nucleotide sequence ID" value="NZ_JXYS01000023.1"/>
</dbReference>
<dbReference type="OrthoDB" id="3608333at2"/>
<evidence type="ECO:0000313" key="2">
    <source>
        <dbReference type="Proteomes" id="UP000032360"/>
    </source>
</evidence>
<keyword evidence="2" id="KW-1185">Reference proteome</keyword>
<dbReference type="STRING" id="1280514.AXFE_09240"/>
<gene>
    <name evidence="1" type="ORF">AXFE_09240</name>
</gene>
<reference evidence="1 2" key="1">
    <citation type="submission" date="2015-01" db="EMBL/GenBank/DDBJ databases">
        <title>Draft genome of the acidophilic iron oxidizer Acidithrix ferrooxidans strain Py-F3.</title>
        <authorList>
            <person name="Poehlein A."/>
            <person name="Eisen S."/>
            <person name="Schloemann M."/>
            <person name="Johnson B.D."/>
            <person name="Daniel R."/>
            <person name="Muehling M."/>
        </authorList>
    </citation>
    <scope>NUCLEOTIDE SEQUENCE [LARGE SCALE GENOMIC DNA]</scope>
    <source>
        <strain evidence="1 2">Py-F3</strain>
    </source>
</reference>
<dbReference type="AlphaFoldDB" id="A0A0D8HJV2"/>
<sequence length="264" mass="29606">METFLETQITPPSVEEIAKALRPIVTSGLPVRPEYDNAVLLGLRGVVARSIDPSDRLSRIKALDGILKSQLAFLPDDELSEPARVLFGLAPGTRGQIVTARRQRAAREAGYEADHFRKHIEPKIVRLLAWQIHQDSQNYIPRSRTLPPPLESSGDTPIITVGDISSKDAAEHQEALSRLWAHVYALRANILRVERLKVWPHDPTELATSERVLAEAIEARDYEIASVKVLIQRYIDNYGQYIAHGDAEFNAEALLRLAGWEQDI</sequence>
<dbReference type="EMBL" id="JXYS01000023">
    <property type="protein sequence ID" value="KJF18179.1"/>
    <property type="molecule type" value="Genomic_DNA"/>
</dbReference>
<evidence type="ECO:0000313" key="1">
    <source>
        <dbReference type="EMBL" id="KJF18179.1"/>
    </source>
</evidence>
<accession>A0A0D8HJV2</accession>
<organism evidence="1 2">
    <name type="scientific">Acidithrix ferrooxidans</name>
    <dbReference type="NCBI Taxonomy" id="1280514"/>
    <lineage>
        <taxon>Bacteria</taxon>
        <taxon>Bacillati</taxon>
        <taxon>Actinomycetota</taxon>
        <taxon>Acidimicrobiia</taxon>
        <taxon>Acidimicrobiales</taxon>
        <taxon>Acidimicrobiaceae</taxon>
        <taxon>Acidithrix</taxon>
    </lineage>
</organism>
<proteinExistence type="predicted"/>
<dbReference type="Proteomes" id="UP000032360">
    <property type="component" value="Unassembled WGS sequence"/>
</dbReference>